<feature type="compositionally biased region" description="Polar residues" evidence="1">
    <location>
        <begin position="134"/>
        <end position="155"/>
    </location>
</feature>
<dbReference type="Proteomes" id="UP001177744">
    <property type="component" value="Unassembled WGS sequence"/>
</dbReference>
<feature type="region of interest" description="Disordered" evidence="1">
    <location>
        <begin position="133"/>
        <end position="155"/>
    </location>
</feature>
<gene>
    <name evidence="2" type="ORF">QTO34_000446</name>
</gene>
<dbReference type="EMBL" id="JAULJE010000001">
    <property type="protein sequence ID" value="KAK1346589.1"/>
    <property type="molecule type" value="Genomic_DNA"/>
</dbReference>
<accession>A0AA40LWW9</accession>
<dbReference type="AlphaFoldDB" id="A0AA40LWW9"/>
<proteinExistence type="predicted"/>
<sequence>MWGITMEMIVVVAEEAMIRAATEAEVESSKGGRVVGTEVALAQASLALGDQSHLGIPAQGPNLSQRLAALAGGGAPRWETAGGPCPGPKPQTEACGIGWGQSGAIRASWGSCPEPKPWPEACSVGCWGGAWQSEPGNRSQLGSPEGNRSQLGFPAQSPSLCQRLAALALDGAGR</sequence>
<organism evidence="2 3">
    <name type="scientific">Cnephaeus nilssonii</name>
    <name type="common">Northern bat</name>
    <name type="synonym">Eptesicus nilssonii</name>
    <dbReference type="NCBI Taxonomy" id="3371016"/>
    <lineage>
        <taxon>Eukaryota</taxon>
        <taxon>Metazoa</taxon>
        <taxon>Chordata</taxon>
        <taxon>Craniata</taxon>
        <taxon>Vertebrata</taxon>
        <taxon>Euteleostomi</taxon>
        <taxon>Mammalia</taxon>
        <taxon>Eutheria</taxon>
        <taxon>Laurasiatheria</taxon>
        <taxon>Chiroptera</taxon>
        <taxon>Yangochiroptera</taxon>
        <taxon>Vespertilionidae</taxon>
        <taxon>Cnephaeus</taxon>
    </lineage>
</organism>
<name>A0AA40LWW9_CNENI</name>
<evidence type="ECO:0000313" key="3">
    <source>
        <dbReference type="Proteomes" id="UP001177744"/>
    </source>
</evidence>
<comment type="caution">
    <text evidence="2">The sequence shown here is derived from an EMBL/GenBank/DDBJ whole genome shotgun (WGS) entry which is preliminary data.</text>
</comment>
<keyword evidence="3" id="KW-1185">Reference proteome</keyword>
<evidence type="ECO:0000313" key="2">
    <source>
        <dbReference type="EMBL" id="KAK1346589.1"/>
    </source>
</evidence>
<evidence type="ECO:0000256" key="1">
    <source>
        <dbReference type="SAM" id="MobiDB-lite"/>
    </source>
</evidence>
<reference evidence="2" key="1">
    <citation type="submission" date="2023-06" db="EMBL/GenBank/DDBJ databases">
        <title>Reference genome for the Northern bat (Eptesicus nilssonii), a most northern bat species.</title>
        <authorList>
            <person name="Laine V.N."/>
            <person name="Pulliainen A.T."/>
            <person name="Lilley T.M."/>
        </authorList>
    </citation>
    <scope>NUCLEOTIDE SEQUENCE</scope>
    <source>
        <strain evidence="2">BLF_Eptnil</strain>
        <tissue evidence="2">Kidney</tissue>
    </source>
</reference>
<protein>
    <submittedName>
        <fullName evidence="2">Uncharacterized protein</fullName>
    </submittedName>
</protein>